<dbReference type="InterPro" id="IPR006629">
    <property type="entry name" value="LITAF"/>
</dbReference>
<dbReference type="WBParaSite" id="jg13629">
    <property type="protein sequence ID" value="jg13629"/>
    <property type="gene ID" value="jg13629"/>
</dbReference>
<keyword evidence="8" id="KW-0812">Transmembrane</keyword>
<keyword evidence="8" id="KW-1133">Transmembrane helix</keyword>
<evidence type="ECO:0000313" key="11">
    <source>
        <dbReference type="WBParaSite" id="jg13629"/>
    </source>
</evidence>
<proteinExistence type="inferred from homology"/>
<name>A0A915CX81_9BILA</name>
<keyword evidence="7 8" id="KW-0472">Membrane</keyword>
<dbReference type="InterPro" id="IPR037519">
    <property type="entry name" value="LITAF_fam"/>
</dbReference>
<feature type="domain" description="LITAF" evidence="9">
    <location>
        <begin position="79"/>
        <end position="168"/>
    </location>
</feature>
<dbReference type="AlphaFoldDB" id="A0A915CX81"/>
<keyword evidence="6" id="KW-0862">Zinc</keyword>
<dbReference type="PANTHER" id="PTHR23292:SF6">
    <property type="entry name" value="FI16602P1-RELATED"/>
    <property type="match status" value="1"/>
</dbReference>
<dbReference type="PROSITE" id="PS51837">
    <property type="entry name" value="LITAF"/>
    <property type="match status" value="1"/>
</dbReference>
<evidence type="ECO:0000313" key="10">
    <source>
        <dbReference type="Proteomes" id="UP000887574"/>
    </source>
</evidence>
<dbReference type="GO" id="GO:0008270">
    <property type="term" value="F:zinc ion binding"/>
    <property type="evidence" value="ECO:0007669"/>
    <property type="project" value="TreeGrafter"/>
</dbReference>
<dbReference type="Pfam" id="PF10601">
    <property type="entry name" value="zf-LITAF-like"/>
    <property type="match status" value="1"/>
</dbReference>
<protein>
    <submittedName>
        <fullName evidence="11">LITAF domain-containing protein</fullName>
    </submittedName>
</protein>
<evidence type="ECO:0000256" key="7">
    <source>
        <dbReference type="ARBA" id="ARBA00023136"/>
    </source>
</evidence>
<comment type="subcellular location">
    <subcellularLocation>
        <location evidence="2">Endosome membrane</location>
        <topology evidence="2">Peripheral membrane protein</topology>
    </subcellularLocation>
    <subcellularLocation>
        <location evidence="1">Late endosome membrane</location>
    </subcellularLocation>
    <subcellularLocation>
        <location evidence="3">Lysosome membrane</location>
        <topology evidence="3">Peripheral membrane protein</topology>
        <orientation evidence="3">Cytoplasmic side</orientation>
    </subcellularLocation>
</comment>
<evidence type="ECO:0000256" key="3">
    <source>
        <dbReference type="ARBA" id="ARBA00004630"/>
    </source>
</evidence>
<evidence type="ECO:0000256" key="1">
    <source>
        <dbReference type="ARBA" id="ARBA00004414"/>
    </source>
</evidence>
<reference evidence="11" key="1">
    <citation type="submission" date="2022-11" db="UniProtKB">
        <authorList>
            <consortium name="WormBaseParasite"/>
        </authorList>
    </citation>
    <scope>IDENTIFICATION</scope>
</reference>
<evidence type="ECO:0000256" key="5">
    <source>
        <dbReference type="ARBA" id="ARBA00022723"/>
    </source>
</evidence>
<keyword evidence="10" id="KW-1185">Reference proteome</keyword>
<evidence type="ECO:0000259" key="9">
    <source>
        <dbReference type="PROSITE" id="PS51837"/>
    </source>
</evidence>
<dbReference type="GO" id="GO:0005765">
    <property type="term" value="C:lysosomal membrane"/>
    <property type="evidence" value="ECO:0007669"/>
    <property type="project" value="UniProtKB-SubCell"/>
</dbReference>
<evidence type="ECO:0000256" key="2">
    <source>
        <dbReference type="ARBA" id="ARBA00004481"/>
    </source>
</evidence>
<keyword evidence="5" id="KW-0479">Metal-binding</keyword>
<dbReference type="PANTHER" id="PTHR23292">
    <property type="entry name" value="LIPOPOLYSACCHARIDE-INDUCED TUMOR NECROSIS FACTOR-ALPHA FACTOR"/>
    <property type="match status" value="1"/>
</dbReference>
<dbReference type="Proteomes" id="UP000887574">
    <property type="component" value="Unplaced"/>
</dbReference>
<comment type="similarity">
    <text evidence="4">Belongs to the CDIP1/LITAF family.</text>
</comment>
<sequence length="169" mass="19199">MTWQSNKLSKQPYEGERTVIPIAGKACSPRRILFLFSPAYISHFQQLIFSMSSEPNNQPSETKVPFNDIPVPVYTPQPAIFVVTTEQLANVGPFPMQTKCSNCQMDIVTKLTYESGTLSWLLFAMCFATGFLILITWFFCCFPFYIKSCMDVVHSCPNCNKVMGKHTRI</sequence>
<dbReference type="GO" id="GO:0031902">
    <property type="term" value="C:late endosome membrane"/>
    <property type="evidence" value="ECO:0007669"/>
    <property type="project" value="UniProtKB-SubCell"/>
</dbReference>
<evidence type="ECO:0000256" key="4">
    <source>
        <dbReference type="ARBA" id="ARBA00005975"/>
    </source>
</evidence>
<dbReference type="SMART" id="SM00714">
    <property type="entry name" value="LITAF"/>
    <property type="match status" value="1"/>
</dbReference>
<organism evidence="10 11">
    <name type="scientific">Ditylenchus dipsaci</name>
    <dbReference type="NCBI Taxonomy" id="166011"/>
    <lineage>
        <taxon>Eukaryota</taxon>
        <taxon>Metazoa</taxon>
        <taxon>Ecdysozoa</taxon>
        <taxon>Nematoda</taxon>
        <taxon>Chromadorea</taxon>
        <taxon>Rhabditida</taxon>
        <taxon>Tylenchina</taxon>
        <taxon>Tylenchomorpha</taxon>
        <taxon>Sphaerularioidea</taxon>
        <taxon>Anguinidae</taxon>
        <taxon>Anguininae</taxon>
        <taxon>Ditylenchus</taxon>
    </lineage>
</organism>
<feature type="transmembrane region" description="Helical" evidence="8">
    <location>
        <begin position="120"/>
        <end position="146"/>
    </location>
</feature>
<evidence type="ECO:0000256" key="6">
    <source>
        <dbReference type="ARBA" id="ARBA00022833"/>
    </source>
</evidence>
<evidence type="ECO:0000256" key="8">
    <source>
        <dbReference type="SAM" id="Phobius"/>
    </source>
</evidence>
<accession>A0A915CX81</accession>